<dbReference type="Pfam" id="PF13649">
    <property type="entry name" value="Methyltransf_25"/>
    <property type="match status" value="1"/>
</dbReference>
<keyword evidence="2" id="KW-0489">Methyltransferase</keyword>
<dbReference type="SUPFAM" id="SSF53335">
    <property type="entry name" value="S-adenosyl-L-methionine-dependent methyltransferases"/>
    <property type="match status" value="1"/>
</dbReference>
<gene>
    <name evidence="2" type="ORF">JT362_07935</name>
</gene>
<proteinExistence type="predicted"/>
<evidence type="ECO:0000313" key="2">
    <source>
        <dbReference type="EMBL" id="MCT2583043.1"/>
    </source>
</evidence>
<feature type="domain" description="Methyltransferase" evidence="1">
    <location>
        <begin position="50"/>
        <end position="144"/>
    </location>
</feature>
<dbReference type="CDD" id="cd02440">
    <property type="entry name" value="AdoMet_MTases"/>
    <property type="match status" value="1"/>
</dbReference>
<dbReference type="InterPro" id="IPR041698">
    <property type="entry name" value="Methyltransf_25"/>
</dbReference>
<dbReference type="Gene3D" id="3.40.50.150">
    <property type="entry name" value="Vaccinia Virus protein VP39"/>
    <property type="match status" value="1"/>
</dbReference>
<evidence type="ECO:0000259" key="1">
    <source>
        <dbReference type="Pfam" id="PF13649"/>
    </source>
</evidence>
<comment type="caution">
    <text evidence="2">The sequence shown here is derived from an EMBL/GenBank/DDBJ whole genome shotgun (WGS) entry which is preliminary data.</text>
</comment>
<organism evidence="2 3">
    <name type="scientific">Actinophytocola gossypii</name>
    <dbReference type="NCBI Taxonomy" id="2812003"/>
    <lineage>
        <taxon>Bacteria</taxon>
        <taxon>Bacillati</taxon>
        <taxon>Actinomycetota</taxon>
        <taxon>Actinomycetes</taxon>
        <taxon>Pseudonocardiales</taxon>
        <taxon>Pseudonocardiaceae</taxon>
    </lineage>
</organism>
<name>A0ABT2J5A0_9PSEU</name>
<keyword evidence="3" id="KW-1185">Reference proteome</keyword>
<dbReference type="Proteomes" id="UP001156441">
    <property type="component" value="Unassembled WGS sequence"/>
</dbReference>
<keyword evidence="2" id="KW-0808">Transferase</keyword>
<evidence type="ECO:0000313" key="3">
    <source>
        <dbReference type="Proteomes" id="UP001156441"/>
    </source>
</evidence>
<reference evidence="2 3" key="1">
    <citation type="submission" date="2021-02" db="EMBL/GenBank/DDBJ databases">
        <title>Actinophytocola xerophila sp. nov., isolated from soil of cotton cropping field.</title>
        <authorList>
            <person name="Huang R."/>
            <person name="Chen X."/>
            <person name="Ge X."/>
            <person name="Liu W."/>
        </authorList>
    </citation>
    <scope>NUCLEOTIDE SEQUENCE [LARGE SCALE GENOMIC DNA]</scope>
    <source>
        <strain evidence="2 3">S1-96</strain>
    </source>
</reference>
<dbReference type="GO" id="GO:0032259">
    <property type="term" value="P:methylation"/>
    <property type="evidence" value="ECO:0007669"/>
    <property type="project" value="UniProtKB-KW"/>
</dbReference>
<dbReference type="GO" id="GO:0008168">
    <property type="term" value="F:methyltransferase activity"/>
    <property type="evidence" value="ECO:0007669"/>
    <property type="project" value="UniProtKB-KW"/>
</dbReference>
<dbReference type="InterPro" id="IPR029063">
    <property type="entry name" value="SAM-dependent_MTases_sf"/>
</dbReference>
<dbReference type="EMBL" id="JAFFZE010000006">
    <property type="protein sequence ID" value="MCT2583043.1"/>
    <property type="molecule type" value="Genomic_DNA"/>
</dbReference>
<sequence length="269" mass="29415">MIEANRANWDARTPIHRASAFYGLDGSRAAEDWFAAYEWSDLPAMAGADVLHLQCHLGTETLAFAERGARTVGLDISGESVREARALAADRGLDVEYVRADVYDAVSAVGRAFDVVYTGKGALCYLPSLDPWARVVADLLKPGGSCYVVEFHPLLYALGVVPAPEEDGLVLRNDYLSGRGAEERDATRTYTDGPALTESTVAYEWRHEVGEVVTALVGAGLRVERVREDPRLPWPRWPSMVRDADGWFALPESAPRIPLLYAVLAVKPG</sequence>
<protein>
    <submittedName>
        <fullName evidence="2">Class I SAM-dependent methyltransferase</fullName>
    </submittedName>
</protein>
<accession>A0ABT2J5A0</accession>